<dbReference type="OrthoDB" id="9812811at2"/>
<evidence type="ECO:0000313" key="2">
    <source>
        <dbReference type="EMBL" id="BBO71957.1"/>
    </source>
</evidence>
<gene>
    <name evidence="2" type="ORF">DSCA_58870</name>
</gene>
<accession>A0A5K7Z5V1</accession>
<dbReference type="SUPFAM" id="SSF52833">
    <property type="entry name" value="Thioredoxin-like"/>
    <property type="match status" value="1"/>
</dbReference>
<keyword evidence="3" id="KW-1185">Reference proteome</keyword>
<dbReference type="AlphaFoldDB" id="A0A5K7Z5V1"/>
<dbReference type="EMBL" id="AP021874">
    <property type="protein sequence ID" value="BBO71957.1"/>
    <property type="molecule type" value="Genomic_DNA"/>
</dbReference>
<dbReference type="Pfam" id="PF00578">
    <property type="entry name" value="AhpC-TSA"/>
    <property type="match status" value="1"/>
</dbReference>
<proteinExistence type="predicted"/>
<protein>
    <recommendedName>
        <fullName evidence="1">Alkyl hydroperoxide reductase subunit C/ Thiol specific antioxidant domain-containing protein</fullName>
    </recommendedName>
</protein>
<dbReference type="Proteomes" id="UP000427906">
    <property type="component" value="Chromosome"/>
</dbReference>
<evidence type="ECO:0000313" key="3">
    <source>
        <dbReference type="Proteomes" id="UP000427906"/>
    </source>
</evidence>
<dbReference type="KEGG" id="dalk:DSCA_58870"/>
<feature type="domain" description="Alkyl hydroperoxide reductase subunit C/ Thiol specific antioxidant" evidence="1">
    <location>
        <begin position="8"/>
        <end position="44"/>
    </location>
</feature>
<sequence length="45" mass="5017">MNQLQSEDRAPAFSAVDQNGDTVSLKDFKGRKCFVFFYPKANTSG</sequence>
<dbReference type="GO" id="GO:0016209">
    <property type="term" value="F:antioxidant activity"/>
    <property type="evidence" value="ECO:0007669"/>
    <property type="project" value="InterPro"/>
</dbReference>
<dbReference type="InterPro" id="IPR000866">
    <property type="entry name" value="AhpC/TSA"/>
</dbReference>
<reference evidence="2 3" key="1">
    <citation type="submission" date="2019-11" db="EMBL/GenBank/DDBJ databases">
        <title>Comparative genomics of hydrocarbon-degrading Desulfosarcina strains.</title>
        <authorList>
            <person name="Watanabe M."/>
            <person name="Kojima H."/>
            <person name="Fukui M."/>
        </authorList>
    </citation>
    <scope>NUCLEOTIDE SEQUENCE [LARGE SCALE GENOMIC DNA]</scope>
    <source>
        <strain evidence="2 3">PL12</strain>
    </source>
</reference>
<dbReference type="GO" id="GO:0016491">
    <property type="term" value="F:oxidoreductase activity"/>
    <property type="evidence" value="ECO:0007669"/>
    <property type="project" value="InterPro"/>
</dbReference>
<evidence type="ECO:0000259" key="1">
    <source>
        <dbReference type="Pfam" id="PF00578"/>
    </source>
</evidence>
<dbReference type="InterPro" id="IPR036249">
    <property type="entry name" value="Thioredoxin-like_sf"/>
</dbReference>
<dbReference type="Gene3D" id="3.40.30.10">
    <property type="entry name" value="Glutaredoxin"/>
    <property type="match status" value="1"/>
</dbReference>
<organism evidence="2 3">
    <name type="scientific">Desulfosarcina alkanivorans</name>
    <dbReference type="NCBI Taxonomy" id="571177"/>
    <lineage>
        <taxon>Bacteria</taxon>
        <taxon>Pseudomonadati</taxon>
        <taxon>Thermodesulfobacteriota</taxon>
        <taxon>Desulfobacteria</taxon>
        <taxon>Desulfobacterales</taxon>
        <taxon>Desulfosarcinaceae</taxon>
        <taxon>Desulfosarcina</taxon>
    </lineage>
</organism>
<name>A0A5K7Z5V1_9BACT</name>